<dbReference type="PANTHER" id="PTHR42718:SF9">
    <property type="entry name" value="MAJOR FACILITATOR SUPERFAMILY MULTIDRUG TRANSPORTER MFSC"/>
    <property type="match status" value="1"/>
</dbReference>
<feature type="transmembrane region" description="Helical" evidence="8">
    <location>
        <begin position="16"/>
        <end position="35"/>
    </location>
</feature>
<feature type="transmembrane region" description="Helical" evidence="8">
    <location>
        <begin position="86"/>
        <end position="105"/>
    </location>
</feature>
<dbReference type="PROSITE" id="PS50850">
    <property type="entry name" value="MFS"/>
    <property type="match status" value="1"/>
</dbReference>
<dbReference type="InterPro" id="IPR011701">
    <property type="entry name" value="MFS"/>
</dbReference>
<dbReference type="Gene3D" id="1.20.1720.10">
    <property type="entry name" value="Multidrug resistance protein D"/>
    <property type="match status" value="1"/>
</dbReference>
<evidence type="ECO:0000256" key="8">
    <source>
        <dbReference type="SAM" id="Phobius"/>
    </source>
</evidence>
<feature type="domain" description="Major facilitator superfamily (MFS) profile" evidence="9">
    <location>
        <begin position="20"/>
        <end position="454"/>
    </location>
</feature>
<evidence type="ECO:0000256" key="5">
    <source>
        <dbReference type="ARBA" id="ARBA00022692"/>
    </source>
</evidence>
<keyword evidence="4" id="KW-1003">Cell membrane</keyword>
<evidence type="ECO:0000256" key="6">
    <source>
        <dbReference type="ARBA" id="ARBA00022989"/>
    </source>
</evidence>
<feature type="transmembrane region" description="Helical" evidence="8">
    <location>
        <begin position="111"/>
        <end position="136"/>
    </location>
</feature>
<evidence type="ECO:0000313" key="10">
    <source>
        <dbReference type="EMBL" id="USG64424.1"/>
    </source>
</evidence>
<reference evidence="10" key="1">
    <citation type="submission" date="2022-06" db="EMBL/GenBank/DDBJ databases">
        <title>Genome sequencing of Brevibacillus sp. BB3-R1.</title>
        <authorList>
            <person name="Heo J."/>
            <person name="Lee D."/>
            <person name="Won M."/>
            <person name="Han B.-H."/>
            <person name="Hong S.-B."/>
            <person name="Kwon S.-W."/>
        </authorList>
    </citation>
    <scope>NUCLEOTIDE SEQUENCE</scope>
    <source>
        <strain evidence="10">BB3-R1</strain>
    </source>
</reference>
<dbReference type="PANTHER" id="PTHR42718">
    <property type="entry name" value="MAJOR FACILITATOR SUPERFAMILY MULTIDRUG TRANSPORTER MFSC"/>
    <property type="match status" value="1"/>
</dbReference>
<keyword evidence="5 8" id="KW-0812">Transmembrane</keyword>
<proteinExistence type="inferred from homology"/>
<keyword evidence="7 8" id="KW-0472">Membrane</keyword>
<dbReference type="Proteomes" id="UP001056500">
    <property type="component" value="Chromosome"/>
</dbReference>
<feature type="transmembrane region" description="Helical" evidence="8">
    <location>
        <begin position="143"/>
        <end position="168"/>
    </location>
</feature>
<comment type="similarity">
    <text evidence="2">Belongs to the major facilitator superfamily. EmrB family.</text>
</comment>
<dbReference type="InterPro" id="IPR036259">
    <property type="entry name" value="MFS_trans_sf"/>
</dbReference>
<feature type="transmembrane region" description="Helical" evidence="8">
    <location>
        <begin position="334"/>
        <end position="352"/>
    </location>
</feature>
<dbReference type="SUPFAM" id="SSF103473">
    <property type="entry name" value="MFS general substrate transporter"/>
    <property type="match status" value="1"/>
</dbReference>
<gene>
    <name evidence="10" type="ORF">NDK47_20070</name>
</gene>
<comment type="subcellular location">
    <subcellularLocation>
        <location evidence="1">Cell membrane</location>
        <topology evidence="1">Multi-pass membrane protein</topology>
    </subcellularLocation>
</comment>
<organism evidence="10 11">
    <name type="scientific">Brevibacillus ruminantium</name>
    <dbReference type="NCBI Taxonomy" id="2950604"/>
    <lineage>
        <taxon>Bacteria</taxon>
        <taxon>Bacillati</taxon>
        <taxon>Bacillota</taxon>
        <taxon>Bacilli</taxon>
        <taxon>Bacillales</taxon>
        <taxon>Paenibacillaceae</taxon>
        <taxon>Brevibacillus</taxon>
    </lineage>
</organism>
<evidence type="ECO:0000259" key="9">
    <source>
        <dbReference type="PROSITE" id="PS50850"/>
    </source>
</evidence>
<dbReference type="Pfam" id="PF07690">
    <property type="entry name" value="MFS_1"/>
    <property type="match status" value="1"/>
</dbReference>
<feature type="transmembrane region" description="Helical" evidence="8">
    <location>
        <begin position="235"/>
        <end position="254"/>
    </location>
</feature>
<dbReference type="InterPro" id="IPR004638">
    <property type="entry name" value="EmrB-like"/>
</dbReference>
<feature type="transmembrane region" description="Helical" evidence="8">
    <location>
        <begin position="205"/>
        <end position="223"/>
    </location>
</feature>
<feature type="transmembrane region" description="Helical" evidence="8">
    <location>
        <begin position="310"/>
        <end position="327"/>
    </location>
</feature>
<keyword evidence="6 8" id="KW-1133">Transmembrane helix</keyword>
<dbReference type="NCBIfam" id="TIGR00711">
    <property type="entry name" value="efflux_EmrB"/>
    <property type="match status" value="1"/>
</dbReference>
<evidence type="ECO:0000256" key="3">
    <source>
        <dbReference type="ARBA" id="ARBA00022448"/>
    </source>
</evidence>
<accession>A0ABY4WCF7</accession>
<dbReference type="PRINTS" id="PR01036">
    <property type="entry name" value="TCRTETB"/>
</dbReference>
<feature type="transmembrane region" description="Helical" evidence="8">
    <location>
        <begin position="487"/>
        <end position="507"/>
    </location>
</feature>
<dbReference type="EMBL" id="CP098755">
    <property type="protein sequence ID" value="USG64424.1"/>
    <property type="molecule type" value="Genomic_DNA"/>
</dbReference>
<dbReference type="CDD" id="cd17503">
    <property type="entry name" value="MFS_LmrB_MDR_like"/>
    <property type="match status" value="1"/>
</dbReference>
<feature type="transmembrane region" description="Helical" evidence="8">
    <location>
        <begin position="55"/>
        <end position="74"/>
    </location>
</feature>
<dbReference type="RefSeq" id="WP_251871536.1">
    <property type="nucleotide sequence ID" value="NZ_CP098755.1"/>
</dbReference>
<feature type="transmembrane region" description="Helical" evidence="8">
    <location>
        <begin position="405"/>
        <end position="423"/>
    </location>
</feature>
<keyword evidence="3" id="KW-0813">Transport</keyword>
<protein>
    <submittedName>
        <fullName evidence="10">DHA2 family efflux MFS transporter permease subunit</fullName>
    </submittedName>
</protein>
<dbReference type="InterPro" id="IPR020846">
    <property type="entry name" value="MFS_dom"/>
</dbReference>
<name>A0ABY4WCF7_9BACL</name>
<evidence type="ECO:0000256" key="4">
    <source>
        <dbReference type="ARBA" id="ARBA00022475"/>
    </source>
</evidence>
<feature type="transmembrane region" description="Helical" evidence="8">
    <location>
        <begin position="372"/>
        <end position="393"/>
    </location>
</feature>
<evidence type="ECO:0000256" key="1">
    <source>
        <dbReference type="ARBA" id="ARBA00004651"/>
    </source>
</evidence>
<feature type="transmembrane region" description="Helical" evidence="8">
    <location>
        <begin position="174"/>
        <end position="193"/>
    </location>
</feature>
<sequence>MAEATAQQQKDSGNGGMWLTLLAILMGTFVAILNNSLINVALPTLVNVFGSTTDTIQWVLTGYMLANAVVIPMSGSLGDKFGYKKIFLTSLIGFTASSVLCALAWSDTSIIAFRIIQGLTGGFIMPIGMSMIYMVVPREKIGMALGLFGIASMVAPAVGPTFGGYLIQYLSWKFLFLISVPFGIFAIIMSSALLKETTKKPDLKFDYSGAILSIIAFGTLLLALSKGQSEGWTSFYIVSLLFTAFSSMALFIWVELGKEEPLLDLSLFKIPIFTLSVITSGFVMMGMMGAIFMMPLFLQNIQGMTAMDSGLLLMPQSIAMAVMMPVGGKLLDKFGIGPIALVGLTVMGVTTYELHNLEIDTPHHLINTIMTIRGLGIGLCMMTLSTVGMNAVPRQIVGKASSLSNVIRQVMSSFGIAILTMVMTTRTNFHSVTISESISITSTTALEFIKGLTGIYAQAGVDAATAQGGASSVLIGMMMREATVRGIADAMLFSAIPIFCSLPLIFFMHKKPKKPDAPQAKEKAAA</sequence>
<evidence type="ECO:0000256" key="7">
    <source>
        <dbReference type="ARBA" id="ARBA00023136"/>
    </source>
</evidence>
<evidence type="ECO:0000313" key="11">
    <source>
        <dbReference type="Proteomes" id="UP001056500"/>
    </source>
</evidence>
<keyword evidence="11" id="KW-1185">Reference proteome</keyword>
<feature type="transmembrane region" description="Helical" evidence="8">
    <location>
        <begin position="275"/>
        <end position="298"/>
    </location>
</feature>
<evidence type="ECO:0000256" key="2">
    <source>
        <dbReference type="ARBA" id="ARBA00008537"/>
    </source>
</evidence>
<dbReference type="Gene3D" id="1.20.1250.20">
    <property type="entry name" value="MFS general substrate transporter like domains"/>
    <property type="match status" value="1"/>
</dbReference>